<proteinExistence type="predicted"/>
<keyword evidence="1" id="KW-0812">Transmembrane</keyword>
<feature type="transmembrane region" description="Helical" evidence="1">
    <location>
        <begin position="215"/>
        <end position="241"/>
    </location>
</feature>
<keyword evidence="3" id="KW-1185">Reference proteome</keyword>
<dbReference type="Proteomes" id="UP000822688">
    <property type="component" value="Chromosome 12"/>
</dbReference>
<evidence type="ECO:0000313" key="3">
    <source>
        <dbReference type="Proteomes" id="UP000822688"/>
    </source>
</evidence>
<keyword evidence="1" id="KW-1133">Transmembrane helix</keyword>
<accession>A0A8T0G6S2</accession>
<dbReference type="PANTHER" id="PTHR33287:SF11">
    <property type="entry name" value="OS03G0778400 PROTEIN"/>
    <property type="match status" value="1"/>
</dbReference>
<feature type="transmembrane region" description="Helical" evidence="1">
    <location>
        <begin position="98"/>
        <end position="121"/>
    </location>
</feature>
<feature type="transmembrane region" description="Helical" evidence="1">
    <location>
        <begin position="127"/>
        <end position="146"/>
    </location>
</feature>
<gene>
    <name evidence="2" type="ORF">KC19_12G022300</name>
</gene>
<dbReference type="EMBL" id="CM026433">
    <property type="protein sequence ID" value="KAG0553578.1"/>
    <property type="molecule type" value="Genomic_DNA"/>
</dbReference>
<protein>
    <submittedName>
        <fullName evidence="2">Uncharacterized protein</fullName>
    </submittedName>
</protein>
<comment type="caution">
    <text evidence="2">The sequence shown here is derived from an EMBL/GenBank/DDBJ whole genome shotgun (WGS) entry which is preliminary data.</text>
</comment>
<dbReference type="PANTHER" id="PTHR33287">
    <property type="entry name" value="OS03G0453550 PROTEIN"/>
    <property type="match status" value="1"/>
</dbReference>
<evidence type="ECO:0000313" key="2">
    <source>
        <dbReference type="EMBL" id="KAG0553578.1"/>
    </source>
</evidence>
<name>A0A8T0G6S2_CERPU</name>
<organism evidence="2 3">
    <name type="scientific">Ceratodon purpureus</name>
    <name type="common">Fire moss</name>
    <name type="synonym">Dicranum purpureum</name>
    <dbReference type="NCBI Taxonomy" id="3225"/>
    <lineage>
        <taxon>Eukaryota</taxon>
        <taxon>Viridiplantae</taxon>
        <taxon>Streptophyta</taxon>
        <taxon>Embryophyta</taxon>
        <taxon>Bryophyta</taxon>
        <taxon>Bryophytina</taxon>
        <taxon>Bryopsida</taxon>
        <taxon>Dicranidae</taxon>
        <taxon>Pseudoditrichales</taxon>
        <taxon>Ditrichaceae</taxon>
        <taxon>Ceratodon</taxon>
    </lineage>
</organism>
<sequence>MDSSARSTGLGSQSAGPACSIAAPPQLNGAGDAVVINVSDPVPSKRTVTNEIEANCLEEIEKIPRLRLILADWENKYKESRQRIDRKETLSLNVKNEIYNLIGFFSVFQGVVLTTVSQASALTCHNWWAPFTLSLLCSIATVFGVCHKFYNFFEWKRATVDELEHSKVLRRQIHSLKKQGKKFDFSQHAPDQDNKKELERKKKINSWRRLIFNRYFILAFLVVLSMLGFSAIILISCYRILCDH</sequence>
<evidence type="ECO:0000256" key="1">
    <source>
        <dbReference type="SAM" id="Phobius"/>
    </source>
</evidence>
<keyword evidence="1" id="KW-0472">Membrane</keyword>
<reference evidence="2" key="1">
    <citation type="submission" date="2020-06" db="EMBL/GenBank/DDBJ databases">
        <title>WGS assembly of Ceratodon purpureus strain R40.</title>
        <authorList>
            <person name="Carey S.B."/>
            <person name="Jenkins J."/>
            <person name="Shu S."/>
            <person name="Lovell J.T."/>
            <person name="Sreedasyam A."/>
            <person name="Maumus F."/>
            <person name="Tiley G.P."/>
            <person name="Fernandez-Pozo N."/>
            <person name="Barry K."/>
            <person name="Chen C."/>
            <person name="Wang M."/>
            <person name="Lipzen A."/>
            <person name="Daum C."/>
            <person name="Saski C.A."/>
            <person name="Payton A.C."/>
            <person name="Mcbreen J.C."/>
            <person name="Conrad R.E."/>
            <person name="Kollar L.M."/>
            <person name="Olsson S."/>
            <person name="Huttunen S."/>
            <person name="Landis J.B."/>
            <person name="Wickett N.J."/>
            <person name="Johnson M.G."/>
            <person name="Rensing S.A."/>
            <person name="Grimwood J."/>
            <person name="Schmutz J."/>
            <person name="Mcdaniel S.F."/>
        </authorList>
    </citation>
    <scope>NUCLEOTIDE SEQUENCE</scope>
    <source>
        <strain evidence="2">R40</strain>
    </source>
</reference>
<dbReference type="AlphaFoldDB" id="A0A8T0G6S2"/>